<dbReference type="PANTHER" id="PTHR43364:SF4">
    <property type="entry name" value="NAD(P)-LINKED OXIDOREDUCTASE SUPERFAMILY PROTEIN"/>
    <property type="match status" value="1"/>
</dbReference>
<dbReference type="CDD" id="cd19080">
    <property type="entry name" value="AKR_AKR9A_9B"/>
    <property type="match status" value="1"/>
</dbReference>
<name>A0ABX7BIS6_9CAUL</name>
<sequence>MPLDHYRPLGRSGLLVSPLSLGTMTFGVARWGIAQPEAEAVVDAYAQAGGNVIDTADVYASGECERMIGDILTTRGDRDRWVVSTKSGFAMGRGPSSGGNGAKAMHNAVEGSLRRLRTDHIDLYWAHVWDSVTPPEEMLETMSGLVRSGKIRYWGLSNTPAWYAARVVTLAAARGLPGPVALQNFYSLASRDIEAEHVPLALDTGLGVVPWSPLAYGLLSGKYDRATVEAGPSRAGGLPNQAAGDDGERGDRLDGANPFGDMLFTERNWSIVEAVKALAAEIGEPPAKVALAWVLGRPAVCTTLTGVSRVSQLQENIAAIDLRLTDDQLARLDAATTPALPMLYGLFSDQMRQHVVFGGARVSAA</sequence>
<dbReference type="InterPro" id="IPR050523">
    <property type="entry name" value="AKR_Detox_Biosynth"/>
</dbReference>
<organism evidence="4 5">
    <name type="scientific">Brevundimonas vitisensis</name>
    <dbReference type="NCBI Taxonomy" id="2800818"/>
    <lineage>
        <taxon>Bacteria</taxon>
        <taxon>Pseudomonadati</taxon>
        <taxon>Pseudomonadota</taxon>
        <taxon>Alphaproteobacteria</taxon>
        <taxon>Caulobacterales</taxon>
        <taxon>Caulobacteraceae</taxon>
        <taxon>Brevundimonas</taxon>
    </lineage>
</organism>
<dbReference type="RefSeq" id="WP_201101434.1">
    <property type="nucleotide sequence ID" value="NZ_CP067977.1"/>
</dbReference>
<evidence type="ECO:0000256" key="2">
    <source>
        <dbReference type="SAM" id="MobiDB-lite"/>
    </source>
</evidence>
<evidence type="ECO:0000313" key="4">
    <source>
        <dbReference type="EMBL" id="QQQ17245.1"/>
    </source>
</evidence>
<keyword evidence="1" id="KW-0560">Oxidoreductase</keyword>
<reference evidence="4 5" key="1">
    <citation type="submission" date="2021-01" db="EMBL/GenBank/DDBJ databases">
        <title>Brevundimonas vitis sp. nov., an bacterium isolated from grape (Vitis vinifera).</title>
        <authorList>
            <person name="Jiang L."/>
            <person name="Lee J."/>
        </authorList>
    </citation>
    <scope>NUCLEOTIDE SEQUENCE [LARGE SCALE GENOMIC DNA]</scope>
    <source>
        <strain evidence="4 5">GRTSA-9</strain>
    </source>
</reference>
<dbReference type="InterPro" id="IPR023210">
    <property type="entry name" value="NADP_OxRdtase_dom"/>
</dbReference>
<dbReference type="SUPFAM" id="SSF51430">
    <property type="entry name" value="NAD(P)-linked oxidoreductase"/>
    <property type="match status" value="1"/>
</dbReference>
<accession>A0ABX7BIS6</accession>
<evidence type="ECO:0000259" key="3">
    <source>
        <dbReference type="Pfam" id="PF00248"/>
    </source>
</evidence>
<evidence type="ECO:0000313" key="5">
    <source>
        <dbReference type="Proteomes" id="UP000595448"/>
    </source>
</evidence>
<gene>
    <name evidence="4" type="ORF">JIP62_07630</name>
</gene>
<dbReference type="PANTHER" id="PTHR43364">
    <property type="entry name" value="NADH-SPECIFIC METHYLGLYOXAL REDUCTASE-RELATED"/>
    <property type="match status" value="1"/>
</dbReference>
<protein>
    <submittedName>
        <fullName evidence="4">Aldo/keto reductase</fullName>
    </submittedName>
</protein>
<feature type="region of interest" description="Disordered" evidence="2">
    <location>
        <begin position="230"/>
        <end position="250"/>
    </location>
</feature>
<keyword evidence="5" id="KW-1185">Reference proteome</keyword>
<dbReference type="InterPro" id="IPR036812">
    <property type="entry name" value="NAD(P)_OxRdtase_dom_sf"/>
</dbReference>
<dbReference type="Gene3D" id="3.20.20.100">
    <property type="entry name" value="NADP-dependent oxidoreductase domain"/>
    <property type="match status" value="1"/>
</dbReference>
<dbReference type="Pfam" id="PF00248">
    <property type="entry name" value="Aldo_ket_red"/>
    <property type="match status" value="1"/>
</dbReference>
<feature type="domain" description="NADP-dependent oxidoreductase" evidence="3">
    <location>
        <begin position="18"/>
        <end position="335"/>
    </location>
</feature>
<dbReference type="EMBL" id="CP067977">
    <property type="protein sequence ID" value="QQQ17245.1"/>
    <property type="molecule type" value="Genomic_DNA"/>
</dbReference>
<proteinExistence type="predicted"/>
<dbReference type="Proteomes" id="UP000595448">
    <property type="component" value="Chromosome"/>
</dbReference>
<evidence type="ECO:0000256" key="1">
    <source>
        <dbReference type="ARBA" id="ARBA00023002"/>
    </source>
</evidence>